<evidence type="ECO:0000256" key="4">
    <source>
        <dbReference type="ARBA" id="ARBA00022448"/>
    </source>
</evidence>
<evidence type="ECO:0000256" key="10">
    <source>
        <dbReference type="ARBA" id="ARBA00023225"/>
    </source>
</evidence>
<dbReference type="GO" id="GO:0071973">
    <property type="term" value="P:bacterial-type flagellum-dependent cell motility"/>
    <property type="evidence" value="ECO:0007669"/>
    <property type="project" value="InterPro"/>
</dbReference>
<evidence type="ECO:0000256" key="7">
    <source>
        <dbReference type="ARBA" id="ARBA00022795"/>
    </source>
</evidence>
<comment type="subcellular location">
    <subcellularLocation>
        <location evidence="1">Cell membrane</location>
        <topology evidence="1">Peripheral membrane protein</topology>
        <orientation evidence="1">Cytoplasmic side</orientation>
    </subcellularLocation>
</comment>
<dbReference type="HOGENOM" id="CLU_1701018_0_0_0"/>
<keyword evidence="5" id="KW-1003">Cell membrane</keyword>
<dbReference type="InterPro" id="IPR012823">
    <property type="entry name" value="Flagell_FliJ"/>
</dbReference>
<evidence type="ECO:0000313" key="13">
    <source>
        <dbReference type="Proteomes" id="UP000006898"/>
    </source>
</evidence>
<keyword evidence="7" id="KW-1005">Bacterial flagellum biogenesis</keyword>
<organism evidence="12 13">
    <name type="scientific">Methylomirabilis oxygeniifera</name>
    <dbReference type="NCBI Taxonomy" id="671143"/>
    <lineage>
        <taxon>Bacteria</taxon>
        <taxon>Candidatus Methylomirabilota</taxon>
        <taxon>Candidatus Methylomirabilia</taxon>
        <taxon>Candidatus Methylomirabilales</taxon>
        <taxon>Candidatus Methylomirabilaceae</taxon>
        <taxon>Candidatus Methylomirabilis</taxon>
    </lineage>
</organism>
<keyword evidence="11" id="KW-0175">Coiled coil</keyword>
<dbReference type="GO" id="GO:0044781">
    <property type="term" value="P:bacterial-type flagellum organization"/>
    <property type="evidence" value="ECO:0007669"/>
    <property type="project" value="UniProtKB-KW"/>
</dbReference>
<dbReference type="STRING" id="671143.DAMO_1752"/>
<keyword evidence="12" id="KW-0966">Cell projection</keyword>
<dbReference type="GO" id="GO:0015031">
    <property type="term" value="P:protein transport"/>
    <property type="evidence" value="ECO:0007669"/>
    <property type="project" value="UniProtKB-KW"/>
</dbReference>
<dbReference type="Proteomes" id="UP000006898">
    <property type="component" value="Chromosome"/>
</dbReference>
<keyword evidence="12" id="KW-0969">Cilium</keyword>
<dbReference type="GO" id="GO:0005886">
    <property type="term" value="C:plasma membrane"/>
    <property type="evidence" value="ECO:0007669"/>
    <property type="project" value="UniProtKB-SubCell"/>
</dbReference>
<proteinExistence type="inferred from homology"/>
<dbReference type="GO" id="GO:0006935">
    <property type="term" value="P:chemotaxis"/>
    <property type="evidence" value="ECO:0007669"/>
    <property type="project" value="UniProtKB-KW"/>
</dbReference>
<sequence>MKRFRFSLQSVLAVREAKADQAEAALAERQRACSALRERLATLRDAEAEALAELAVGQNIAQPESSSLAVRCAYLLGIGQQIRALEATLVAEQAETARLRRVLLERSRDEQIVEHLKKRKIRVFRSEMAREQQAEIDEVAGGRRAANASRGSVS</sequence>
<keyword evidence="12" id="KW-0282">Flagellum</keyword>
<evidence type="ECO:0000256" key="2">
    <source>
        <dbReference type="ARBA" id="ARBA00010004"/>
    </source>
</evidence>
<evidence type="ECO:0000256" key="8">
    <source>
        <dbReference type="ARBA" id="ARBA00022927"/>
    </source>
</evidence>
<dbReference type="EMBL" id="FP565575">
    <property type="protein sequence ID" value="CBE68810.1"/>
    <property type="molecule type" value="Genomic_DNA"/>
</dbReference>
<name>D5MGC9_METO1</name>
<dbReference type="KEGG" id="mox:DAMO_1752"/>
<keyword evidence="10" id="KW-1006">Bacterial flagellum protein export</keyword>
<dbReference type="InterPro" id="IPR053716">
    <property type="entry name" value="Flag_assembly_chemotaxis_eff"/>
</dbReference>
<reference evidence="12 13" key="1">
    <citation type="journal article" date="2010" name="Nature">
        <title>Nitrite-driven anaerobic methane oxidation by oxygenic bacteria.</title>
        <authorList>
            <person name="Ettwig K.F."/>
            <person name="Butler M.K."/>
            <person name="Le Paslier D."/>
            <person name="Pelletier E."/>
            <person name="Mangenot S."/>
            <person name="Kuypers M.M.M."/>
            <person name="Schreiber F."/>
            <person name="Dutilh B.E."/>
            <person name="Zedelius J."/>
            <person name="de Beer D."/>
            <person name="Gloerich J."/>
            <person name="Wessels H.J.C.T."/>
            <person name="van Allen T."/>
            <person name="Luesken F."/>
            <person name="Wu M."/>
            <person name="van de Pas-Schoonen K.T."/>
            <person name="Op den Camp H.J.M."/>
            <person name="Janssen-Megens E.M."/>
            <person name="Francoijs K-J."/>
            <person name="Stunnenberg H."/>
            <person name="Weissenbach J."/>
            <person name="Jetten M.S.M."/>
            <person name="Strous M."/>
        </authorList>
    </citation>
    <scope>NUCLEOTIDE SEQUENCE [LARGE SCALE GENOMIC DNA]</scope>
</reference>
<evidence type="ECO:0000256" key="1">
    <source>
        <dbReference type="ARBA" id="ARBA00004413"/>
    </source>
</evidence>
<protein>
    <recommendedName>
        <fullName evidence="3">Flagellar FliJ protein</fullName>
    </recommendedName>
</protein>
<dbReference type="Pfam" id="PF02050">
    <property type="entry name" value="FliJ"/>
    <property type="match status" value="1"/>
</dbReference>
<comment type="similarity">
    <text evidence="2">Belongs to the FliJ family.</text>
</comment>
<evidence type="ECO:0000313" key="12">
    <source>
        <dbReference type="EMBL" id="CBE68810.1"/>
    </source>
</evidence>
<evidence type="ECO:0000256" key="11">
    <source>
        <dbReference type="SAM" id="Coils"/>
    </source>
</evidence>
<keyword evidence="4" id="KW-0813">Transport</keyword>
<keyword evidence="6" id="KW-0145">Chemotaxis</keyword>
<dbReference type="Gene3D" id="1.10.287.1700">
    <property type="match status" value="1"/>
</dbReference>
<feature type="coiled-coil region" evidence="11">
    <location>
        <begin position="19"/>
        <end position="53"/>
    </location>
</feature>
<accession>D5MGC9</accession>
<gene>
    <name evidence="12" type="ORF">DAMO_1752</name>
</gene>
<keyword evidence="8" id="KW-0653">Protein transport</keyword>
<keyword evidence="9" id="KW-0472">Membrane</keyword>
<evidence type="ECO:0000256" key="9">
    <source>
        <dbReference type="ARBA" id="ARBA00023136"/>
    </source>
</evidence>
<dbReference type="GO" id="GO:0009288">
    <property type="term" value="C:bacterial-type flagellum"/>
    <property type="evidence" value="ECO:0007669"/>
    <property type="project" value="InterPro"/>
</dbReference>
<evidence type="ECO:0000256" key="3">
    <source>
        <dbReference type="ARBA" id="ARBA00020392"/>
    </source>
</evidence>
<dbReference type="AlphaFoldDB" id="D5MGC9"/>
<evidence type="ECO:0000256" key="6">
    <source>
        <dbReference type="ARBA" id="ARBA00022500"/>
    </source>
</evidence>
<evidence type="ECO:0000256" key="5">
    <source>
        <dbReference type="ARBA" id="ARBA00022475"/>
    </source>
</evidence>
<dbReference type="eggNOG" id="ENOG5033CRS">
    <property type="taxonomic scope" value="Bacteria"/>
</dbReference>